<evidence type="ECO:0000313" key="1">
    <source>
        <dbReference type="EnsemblProtists" id="EOD13048"/>
    </source>
</evidence>
<reference evidence="1" key="2">
    <citation type="submission" date="2024-10" db="UniProtKB">
        <authorList>
            <consortium name="EnsemblProtists"/>
        </authorList>
    </citation>
    <scope>IDENTIFICATION</scope>
</reference>
<dbReference type="KEGG" id="ehx:EMIHUDRAFT_247156"/>
<protein>
    <submittedName>
        <fullName evidence="1">Uncharacterized protein</fullName>
    </submittedName>
</protein>
<dbReference type="AlphaFoldDB" id="A0A0D3IP63"/>
<dbReference type="PaxDb" id="2903-EOD13048"/>
<accession>A0A0D3IP63</accession>
<proteinExistence type="predicted"/>
<dbReference type="GeneID" id="17259195"/>
<name>A0A0D3IP63_EMIH1</name>
<organism evidence="1 2">
    <name type="scientific">Emiliania huxleyi (strain CCMP1516)</name>
    <dbReference type="NCBI Taxonomy" id="280463"/>
    <lineage>
        <taxon>Eukaryota</taxon>
        <taxon>Haptista</taxon>
        <taxon>Haptophyta</taxon>
        <taxon>Prymnesiophyceae</taxon>
        <taxon>Isochrysidales</taxon>
        <taxon>Noelaerhabdaceae</taxon>
        <taxon>Emiliania</taxon>
    </lineage>
</organism>
<sequence length="168" mass="19132">MEDDLVPLPSFPSLVDHACGLYANASRRLNGSGVELLQLSPFTELRLTSLEGAKALLRRLQRVGLVKNADQQFNTPAIMGVRLLRHTGRKVRREAEMAWTLARKTNRGDIARTEQITWAEMAMLRLLTNWDRARRMPSYGNPRGGEEDTDLCAKVKCRRRAPQRFMRG</sequence>
<reference evidence="2" key="1">
    <citation type="journal article" date="2013" name="Nature">
        <title>Pan genome of the phytoplankton Emiliania underpins its global distribution.</title>
        <authorList>
            <person name="Read B.A."/>
            <person name="Kegel J."/>
            <person name="Klute M.J."/>
            <person name="Kuo A."/>
            <person name="Lefebvre S.C."/>
            <person name="Maumus F."/>
            <person name="Mayer C."/>
            <person name="Miller J."/>
            <person name="Monier A."/>
            <person name="Salamov A."/>
            <person name="Young J."/>
            <person name="Aguilar M."/>
            <person name="Claverie J.M."/>
            <person name="Frickenhaus S."/>
            <person name="Gonzalez K."/>
            <person name="Herman E.K."/>
            <person name="Lin Y.C."/>
            <person name="Napier J."/>
            <person name="Ogata H."/>
            <person name="Sarno A.F."/>
            <person name="Shmutz J."/>
            <person name="Schroeder D."/>
            <person name="de Vargas C."/>
            <person name="Verret F."/>
            <person name="von Dassow P."/>
            <person name="Valentin K."/>
            <person name="Van de Peer Y."/>
            <person name="Wheeler G."/>
            <person name="Dacks J.B."/>
            <person name="Delwiche C.F."/>
            <person name="Dyhrman S.T."/>
            <person name="Glockner G."/>
            <person name="John U."/>
            <person name="Richards T."/>
            <person name="Worden A.Z."/>
            <person name="Zhang X."/>
            <person name="Grigoriev I.V."/>
            <person name="Allen A.E."/>
            <person name="Bidle K."/>
            <person name="Borodovsky M."/>
            <person name="Bowler C."/>
            <person name="Brownlee C."/>
            <person name="Cock J.M."/>
            <person name="Elias M."/>
            <person name="Gladyshev V.N."/>
            <person name="Groth M."/>
            <person name="Guda C."/>
            <person name="Hadaegh A."/>
            <person name="Iglesias-Rodriguez M.D."/>
            <person name="Jenkins J."/>
            <person name="Jones B.M."/>
            <person name="Lawson T."/>
            <person name="Leese F."/>
            <person name="Lindquist E."/>
            <person name="Lobanov A."/>
            <person name="Lomsadze A."/>
            <person name="Malik S.B."/>
            <person name="Marsh M.E."/>
            <person name="Mackinder L."/>
            <person name="Mock T."/>
            <person name="Mueller-Roeber B."/>
            <person name="Pagarete A."/>
            <person name="Parker M."/>
            <person name="Probert I."/>
            <person name="Quesneville H."/>
            <person name="Raines C."/>
            <person name="Rensing S.A."/>
            <person name="Riano-Pachon D.M."/>
            <person name="Richier S."/>
            <person name="Rokitta S."/>
            <person name="Shiraiwa Y."/>
            <person name="Soanes D.M."/>
            <person name="van der Giezen M."/>
            <person name="Wahlund T.M."/>
            <person name="Williams B."/>
            <person name="Wilson W."/>
            <person name="Wolfe G."/>
            <person name="Wurch L.L."/>
        </authorList>
    </citation>
    <scope>NUCLEOTIDE SEQUENCE</scope>
</reference>
<keyword evidence="2" id="KW-1185">Reference proteome</keyword>
<dbReference type="RefSeq" id="XP_005765477.1">
    <property type="nucleotide sequence ID" value="XM_005765420.1"/>
</dbReference>
<dbReference type="EnsemblProtists" id="EOD13048">
    <property type="protein sequence ID" value="EOD13048"/>
    <property type="gene ID" value="EMIHUDRAFT_247156"/>
</dbReference>
<dbReference type="HOGENOM" id="CLU_1589491_0_0_1"/>
<evidence type="ECO:0000313" key="2">
    <source>
        <dbReference type="Proteomes" id="UP000013827"/>
    </source>
</evidence>
<dbReference type="Proteomes" id="UP000013827">
    <property type="component" value="Unassembled WGS sequence"/>
</dbReference>